<dbReference type="AlphaFoldDB" id="A0A1X7JZX0"/>
<evidence type="ECO:0008006" key="4">
    <source>
        <dbReference type="Google" id="ProtNLM"/>
    </source>
</evidence>
<organism evidence="2 3">
    <name type="scientific">Paenibacillus aquistagni</name>
    <dbReference type="NCBI Taxonomy" id="1852522"/>
    <lineage>
        <taxon>Bacteria</taxon>
        <taxon>Bacillati</taxon>
        <taxon>Bacillota</taxon>
        <taxon>Bacilli</taxon>
        <taxon>Bacillales</taxon>
        <taxon>Paenibacillaceae</taxon>
        <taxon>Paenibacillus</taxon>
    </lineage>
</organism>
<reference evidence="2 3" key="1">
    <citation type="submission" date="2017-04" db="EMBL/GenBank/DDBJ databases">
        <authorList>
            <person name="Afonso C.L."/>
            <person name="Miller P.J."/>
            <person name="Scott M.A."/>
            <person name="Spackman E."/>
            <person name="Goraichik I."/>
            <person name="Dimitrov K.M."/>
            <person name="Suarez D.L."/>
            <person name="Swayne D.E."/>
        </authorList>
    </citation>
    <scope>NUCLEOTIDE SEQUENCE [LARGE SCALE GENOMIC DNA]</scope>
    <source>
        <strain evidence="2 3">11</strain>
    </source>
</reference>
<keyword evidence="1" id="KW-1133">Transmembrane helix</keyword>
<evidence type="ECO:0000256" key="1">
    <source>
        <dbReference type="SAM" id="Phobius"/>
    </source>
</evidence>
<gene>
    <name evidence="2" type="ORF">SAMN06295960_1937</name>
</gene>
<evidence type="ECO:0000313" key="3">
    <source>
        <dbReference type="Proteomes" id="UP000193834"/>
    </source>
</evidence>
<evidence type="ECO:0000313" key="2">
    <source>
        <dbReference type="EMBL" id="SMG34082.1"/>
    </source>
</evidence>
<dbReference type="Proteomes" id="UP000193834">
    <property type="component" value="Unassembled WGS sequence"/>
</dbReference>
<name>A0A1X7JZX0_9BACL</name>
<proteinExistence type="predicted"/>
<feature type="transmembrane region" description="Helical" evidence="1">
    <location>
        <begin position="12"/>
        <end position="32"/>
    </location>
</feature>
<protein>
    <recommendedName>
        <fullName evidence="4">YfzA-like protein</fullName>
    </recommendedName>
</protein>
<keyword evidence="3" id="KW-1185">Reference proteome</keyword>
<keyword evidence="1" id="KW-0812">Transmembrane</keyword>
<sequence>MLRKIRLRVITWFEIYWISIIVFMLYLGLSYVDLVVDHLLFHWSAVEEDGRALTLWEKAGELRHDVWETSFIAPVLVLLAIITGRLIRGGRAQSSV</sequence>
<accession>A0A1X7JZX0</accession>
<feature type="transmembrane region" description="Helical" evidence="1">
    <location>
        <begin position="71"/>
        <end position="87"/>
    </location>
</feature>
<dbReference type="EMBL" id="FXAZ01000002">
    <property type="protein sequence ID" value="SMG34082.1"/>
    <property type="molecule type" value="Genomic_DNA"/>
</dbReference>
<keyword evidence="1" id="KW-0472">Membrane</keyword>